<dbReference type="InterPro" id="IPR023573">
    <property type="entry name" value="Ribosomal_eL20_dom"/>
</dbReference>
<organism evidence="6 7">
    <name type="scientific">Symbiochloris irregularis</name>
    <dbReference type="NCBI Taxonomy" id="706552"/>
    <lineage>
        <taxon>Eukaryota</taxon>
        <taxon>Viridiplantae</taxon>
        <taxon>Chlorophyta</taxon>
        <taxon>core chlorophytes</taxon>
        <taxon>Trebouxiophyceae</taxon>
        <taxon>Trebouxiales</taxon>
        <taxon>Trebouxiaceae</taxon>
        <taxon>Symbiochloris</taxon>
    </lineage>
</organism>
<evidence type="ECO:0000256" key="4">
    <source>
        <dbReference type="PIRNR" id="PIRNR002190"/>
    </source>
</evidence>
<evidence type="ECO:0000256" key="1">
    <source>
        <dbReference type="ARBA" id="ARBA00009362"/>
    </source>
</evidence>
<keyword evidence="2 4" id="KW-0689">Ribosomal protein</keyword>
<evidence type="ECO:0000259" key="5">
    <source>
        <dbReference type="Pfam" id="PF01775"/>
    </source>
</evidence>
<reference evidence="6 7" key="1">
    <citation type="journal article" date="2024" name="Nat. Commun.">
        <title>Phylogenomics reveals the evolutionary origins of lichenization in chlorophyte algae.</title>
        <authorList>
            <person name="Puginier C."/>
            <person name="Libourel C."/>
            <person name="Otte J."/>
            <person name="Skaloud P."/>
            <person name="Haon M."/>
            <person name="Grisel S."/>
            <person name="Petersen M."/>
            <person name="Berrin J.G."/>
            <person name="Delaux P.M."/>
            <person name="Dal Grande F."/>
            <person name="Keller J."/>
        </authorList>
    </citation>
    <scope>NUCLEOTIDE SEQUENCE [LARGE SCALE GENOMIC DNA]</scope>
    <source>
        <strain evidence="6 7">SAG 2036</strain>
    </source>
</reference>
<evidence type="ECO:0000313" key="7">
    <source>
        <dbReference type="Proteomes" id="UP001465755"/>
    </source>
</evidence>
<comment type="similarity">
    <text evidence="1 4">Belongs to the eukaryotic ribosomal protein eL20 family.</text>
</comment>
<sequence length="181" mass="21498">MVQGGYKFHQYQVAGRHLPTEKEPEPTIYRMKLWATDPVRAKSKFWYFLRKLRKVKKTHGQVLSINEIFERRPTTIKNFGIWVRYQSRTGYHNMYKEYRDTILNGAVEQLYQEMGSRHRARAPVIQIIKTATVPAAMCKRDNTKQFHDSKIKFPLTRRVLRPSSRQHKTVFKAARPNVAMF</sequence>
<dbReference type="GO" id="GO:0006412">
    <property type="term" value="P:translation"/>
    <property type="evidence" value="ECO:0007669"/>
    <property type="project" value="InterPro"/>
</dbReference>
<dbReference type="PANTHER" id="PTHR10052">
    <property type="entry name" value="60S RIBOSOMAL PROTEIN L18A"/>
    <property type="match status" value="1"/>
</dbReference>
<dbReference type="Pfam" id="PF01775">
    <property type="entry name" value="Ribosomal_L18A"/>
    <property type="match status" value="1"/>
</dbReference>
<accession>A0AAW1PG58</accession>
<dbReference type="EMBL" id="JALJOQ010000022">
    <property type="protein sequence ID" value="KAK9808494.1"/>
    <property type="molecule type" value="Genomic_DNA"/>
</dbReference>
<dbReference type="GO" id="GO:0003735">
    <property type="term" value="F:structural constituent of ribosome"/>
    <property type="evidence" value="ECO:0007669"/>
    <property type="project" value="InterPro"/>
</dbReference>
<keyword evidence="3 4" id="KW-0687">Ribonucleoprotein</keyword>
<protein>
    <recommendedName>
        <fullName evidence="4">60S ribosomal protein L18a</fullName>
    </recommendedName>
</protein>
<evidence type="ECO:0000313" key="6">
    <source>
        <dbReference type="EMBL" id="KAK9808494.1"/>
    </source>
</evidence>
<dbReference type="FunFam" id="3.10.20.10:FF:000002">
    <property type="entry name" value="60S ribosomal protein L18a"/>
    <property type="match status" value="1"/>
</dbReference>
<dbReference type="Proteomes" id="UP001465755">
    <property type="component" value="Unassembled WGS sequence"/>
</dbReference>
<evidence type="ECO:0000256" key="2">
    <source>
        <dbReference type="ARBA" id="ARBA00022980"/>
    </source>
</evidence>
<dbReference type="HAMAP" id="MF_00273">
    <property type="entry name" value="Ribosomal_eL20"/>
    <property type="match status" value="1"/>
</dbReference>
<dbReference type="SUPFAM" id="SSF160374">
    <property type="entry name" value="RplX-like"/>
    <property type="match status" value="1"/>
</dbReference>
<dbReference type="Gene3D" id="3.10.20.10">
    <property type="match status" value="2"/>
</dbReference>
<feature type="domain" description="Large ribosomal subunit protein eL20" evidence="5">
    <location>
        <begin position="9"/>
        <end position="130"/>
    </location>
</feature>
<dbReference type="InterPro" id="IPR028877">
    <property type="entry name" value="Ribosomal_eL20"/>
</dbReference>
<gene>
    <name evidence="6" type="ORF">WJX73_000888</name>
</gene>
<dbReference type="GO" id="GO:1990904">
    <property type="term" value="C:ribonucleoprotein complex"/>
    <property type="evidence" value="ECO:0007669"/>
    <property type="project" value="UniProtKB-KW"/>
</dbReference>
<proteinExistence type="inferred from homology"/>
<dbReference type="PIRSF" id="PIRSF002190">
    <property type="entry name" value="Ribosomal_L18a"/>
    <property type="match status" value="1"/>
</dbReference>
<dbReference type="FunFam" id="3.10.20.10:FF:000001">
    <property type="entry name" value="60S ribosomal protein L18a"/>
    <property type="match status" value="1"/>
</dbReference>
<dbReference type="AlphaFoldDB" id="A0AAW1PG58"/>
<dbReference type="GO" id="GO:0005840">
    <property type="term" value="C:ribosome"/>
    <property type="evidence" value="ECO:0007669"/>
    <property type="project" value="UniProtKB-KW"/>
</dbReference>
<comment type="caution">
    <text evidence="6">The sequence shown here is derived from an EMBL/GenBank/DDBJ whole genome shotgun (WGS) entry which is preliminary data.</text>
</comment>
<dbReference type="InterPro" id="IPR021138">
    <property type="entry name" value="Ribosomal_eL20_eukaryotes"/>
</dbReference>
<keyword evidence="7" id="KW-1185">Reference proteome</keyword>
<name>A0AAW1PG58_9CHLO</name>
<evidence type="ECO:0000256" key="3">
    <source>
        <dbReference type="ARBA" id="ARBA00023274"/>
    </source>
</evidence>